<protein>
    <recommendedName>
        <fullName evidence="4">Lecithin:cholesterol acyltransferase</fullName>
    </recommendedName>
</protein>
<feature type="chain" id="PRO_5002534082" description="Lecithin:cholesterol acyltransferase" evidence="1">
    <location>
        <begin position="24"/>
        <end position="584"/>
    </location>
</feature>
<evidence type="ECO:0000256" key="1">
    <source>
        <dbReference type="SAM" id="SignalP"/>
    </source>
</evidence>
<dbReference type="InterPro" id="IPR029058">
    <property type="entry name" value="AB_hydrolase_fold"/>
</dbReference>
<dbReference type="Proteomes" id="UP000034215">
    <property type="component" value="Unassembled WGS sequence"/>
</dbReference>
<evidence type="ECO:0000313" key="2">
    <source>
        <dbReference type="EMBL" id="KKR41464.1"/>
    </source>
</evidence>
<dbReference type="Gene3D" id="3.40.50.1820">
    <property type="entry name" value="alpha/beta hydrolase"/>
    <property type="match status" value="1"/>
</dbReference>
<evidence type="ECO:0000313" key="3">
    <source>
        <dbReference type="Proteomes" id="UP000034215"/>
    </source>
</evidence>
<dbReference type="PANTHER" id="PTHR37946">
    <property type="entry name" value="SLL1969 PROTEIN"/>
    <property type="match status" value="1"/>
</dbReference>
<sequence length="584" mass="64412">MYKTLKLFLASIIALILTLTLQAHVSACTYEATTTGKLLEFRITSDIDKLAVIQYIPTNGASQKVVRLSSPDIGISWNYYSDNSIPSCGSFNGNGVLACNQQNSNGAYWSNEHPSGNYYSLPDGIYVIEFDVSPDINNIKIEYGIMPGTYSPYNWTFCTRTGDIVLPTPTPLPITKTVFAPGLMASWNADAILNCKSETNTEWVLAPYAEDVYNPIITAMRENGWDTLPFYYDWRKPVAENSDRLASFLNSDIFVPNEKVNFVGHSMGGLVGRGYLDASDGSKLESMLTVGTPNAGSAYAYPPWEGGEIWSNNLLEKIALTIYLRHCGATKQNLMEIIHQEVPSLQDLLPTHPYLKRIKTDSEYLPNVSENRNTWLNGLGSDSKGVRLGYLAGTGFETVETIQTKDPNKKDTNQGLWADGKPAGKFTSILGDGTVLSSSATLPNSSWNAIINQTHRGLVNSSEGMGKILEFLGTPDINVNSTNIDIHEPNSALVMVGYPANFVVSDQDGKTKQDKDGMVSFVDPRKGLYKINILSKSENTLFIVAQFLPNGEVKYKEYNFKGVGPKFKTVKFDPQNPKDDILTH</sequence>
<dbReference type="PANTHER" id="PTHR37946:SF1">
    <property type="entry name" value="SLL1969 PROTEIN"/>
    <property type="match status" value="1"/>
</dbReference>
<proteinExistence type="predicted"/>
<dbReference type="SUPFAM" id="SSF53474">
    <property type="entry name" value="alpha/beta-Hydrolases"/>
    <property type="match status" value="1"/>
</dbReference>
<gene>
    <name evidence="2" type="ORF">UT76_C0031G0001</name>
</gene>
<comment type="caution">
    <text evidence="2">The sequence shown here is derived from an EMBL/GenBank/DDBJ whole genome shotgun (WGS) entry which is preliminary data.</text>
</comment>
<dbReference type="GO" id="GO:0006629">
    <property type="term" value="P:lipid metabolic process"/>
    <property type="evidence" value="ECO:0007669"/>
    <property type="project" value="InterPro"/>
</dbReference>
<accession>A0A0G0QLZ2</accession>
<feature type="signal peptide" evidence="1">
    <location>
        <begin position="1"/>
        <end position="23"/>
    </location>
</feature>
<organism evidence="2 3">
    <name type="scientific">Candidatus Woesebacteria bacterium GW2011_GWB1_40_12</name>
    <dbReference type="NCBI Taxonomy" id="1618576"/>
    <lineage>
        <taxon>Bacteria</taxon>
        <taxon>Candidatus Woeseibacteriota</taxon>
    </lineage>
</organism>
<keyword evidence="1" id="KW-0732">Signal</keyword>
<dbReference type="Pfam" id="PF02450">
    <property type="entry name" value="LCAT"/>
    <property type="match status" value="1"/>
</dbReference>
<reference evidence="2 3" key="1">
    <citation type="journal article" date="2015" name="Nature">
        <title>rRNA introns, odd ribosomes, and small enigmatic genomes across a large radiation of phyla.</title>
        <authorList>
            <person name="Brown C.T."/>
            <person name="Hug L.A."/>
            <person name="Thomas B.C."/>
            <person name="Sharon I."/>
            <person name="Castelle C.J."/>
            <person name="Singh A."/>
            <person name="Wilkins M.J."/>
            <person name="Williams K.H."/>
            <person name="Banfield J.F."/>
        </authorList>
    </citation>
    <scope>NUCLEOTIDE SEQUENCE [LARGE SCALE GENOMIC DNA]</scope>
</reference>
<dbReference type="GO" id="GO:0008374">
    <property type="term" value="F:O-acyltransferase activity"/>
    <property type="evidence" value="ECO:0007669"/>
    <property type="project" value="InterPro"/>
</dbReference>
<dbReference type="AlphaFoldDB" id="A0A0G0QLZ2"/>
<name>A0A0G0QLZ2_9BACT</name>
<dbReference type="InterPro" id="IPR003386">
    <property type="entry name" value="LACT/PDAT_acylTrfase"/>
</dbReference>
<evidence type="ECO:0008006" key="4">
    <source>
        <dbReference type="Google" id="ProtNLM"/>
    </source>
</evidence>
<dbReference type="EMBL" id="LBYA01000031">
    <property type="protein sequence ID" value="KKR41464.1"/>
    <property type="molecule type" value="Genomic_DNA"/>
</dbReference>